<dbReference type="GO" id="GO:0006886">
    <property type="term" value="P:intracellular protein transport"/>
    <property type="evidence" value="ECO:0007669"/>
    <property type="project" value="InterPro"/>
</dbReference>
<reference evidence="1" key="3">
    <citation type="submission" date="2025-09" db="UniProtKB">
        <authorList>
            <consortium name="Ensembl"/>
        </authorList>
    </citation>
    <scope>IDENTIFICATION</scope>
</reference>
<dbReference type="GO" id="GO:0031462">
    <property type="term" value="C:Cul2-RING ubiquitin ligase complex"/>
    <property type="evidence" value="ECO:0007669"/>
    <property type="project" value="TreeGrafter"/>
</dbReference>
<protein>
    <submittedName>
        <fullName evidence="1">Amyloid beta precursor protein (cytoplasmic tail) binding protein 2</fullName>
    </submittedName>
</protein>
<organism evidence="1 2">
    <name type="scientific">Hucho hucho</name>
    <name type="common">huchen</name>
    <dbReference type="NCBI Taxonomy" id="62062"/>
    <lineage>
        <taxon>Eukaryota</taxon>
        <taxon>Metazoa</taxon>
        <taxon>Chordata</taxon>
        <taxon>Craniata</taxon>
        <taxon>Vertebrata</taxon>
        <taxon>Euteleostomi</taxon>
        <taxon>Actinopterygii</taxon>
        <taxon>Neopterygii</taxon>
        <taxon>Teleostei</taxon>
        <taxon>Protacanthopterygii</taxon>
        <taxon>Salmoniformes</taxon>
        <taxon>Salmonidae</taxon>
        <taxon>Salmoninae</taxon>
        <taxon>Hucho</taxon>
    </lineage>
</organism>
<keyword evidence="2" id="KW-1185">Reference proteome</keyword>
<dbReference type="AlphaFoldDB" id="A0A4W5K4L3"/>
<evidence type="ECO:0000313" key="1">
    <source>
        <dbReference type="Ensembl" id="ENSHHUP00000010802.1"/>
    </source>
</evidence>
<dbReference type="Proteomes" id="UP000314982">
    <property type="component" value="Unassembled WGS sequence"/>
</dbReference>
<dbReference type="GeneTree" id="ENSGT00390000010722"/>
<name>A0A4W5K4L3_9TELE</name>
<sequence>MAALELEWIPETLYNTAISAVVDNYSRSRRDIRSLPENIQFDVYYKEGEEWTRRSPVRILLRPEITFLNNHQKC</sequence>
<dbReference type="GO" id="GO:0043161">
    <property type="term" value="P:proteasome-mediated ubiquitin-dependent protein catabolic process"/>
    <property type="evidence" value="ECO:0007669"/>
    <property type="project" value="TreeGrafter"/>
</dbReference>
<dbReference type="Ensembl" id="ENSHHUT00000011146.1">
    <property type="protein sequence ID" value="ENSHHUP00000010802.1"/>
    <property type="gene ID" value="ENSHHUG00000006604.1"/>
</dbReference>
<accession>A0A4W5K4L3</accession>
<reference evidence="2" key="1">
    <citation type="submission" date="2018-06" db="EMBL/GenBank/DDBJ databases">
        <title>Genome assembly of Danube salmon.</title>
        <authorList>
            <person name="Macqueen D.J."/>
            <person name="Gundappa M.K."/>
        </authorList>
    </citation>
    <scope>NUCLEOTIDE SEQUENCE [LARGE SCALE GENOMIC DNA]</scope>
</reference>
<dbReference type="InterPro" id="IPR042476">
    <property type="entry name" value="APPBP2"/>
</dbReference>
<dbReference type="GO" id="GO:1990756">
    <property type="term" value="F:ubiquitin-like ligase-substrate adaptor activity"/>
    <property type="evidence" value="ECO:0007669"/>
    <property type="project" value="TreeGrafter"/>
</dbReference>
<evidence type="ECO:0000313" key="2">
    <source>
        <dbReference type="Proteomes" id="UP000314982"/>
    </source>
</evidence>
<dbReference type="PANTHER" id="PTHR46575">
    <property type="entry name" value="AMYLOID PROTEIN-BINDING PROTEIN 2"/>
    <property type="match status" value="1"/>
</dbReference>
<dbReference type="PANTHER" id="PTHR46575:SF1">
    <property type="entry name" value="AMYLOID PROTEIN-BINDING PROTEIN 2"/>
    <property type="match status" value="1"/>
</dbReference>
<reference evidence="1" key="2">
    <citation type="submission" date="2025-08" db="UniProtKB">
        <authorList>
            <consortium name="Ensembl"/>
        </authorList>
    </citation>
    <scope>IDENTIFICATION</scope>
</reference>
<proteinExistence type="predicted"/>